<dbReference type="InterPro" id="IPR036162">
    <property type="entry name" value="Resolvase-like_N_sf"/>
</dbReference>
<dbReference type="GO" id="GO:0000150">
    <property type="term" value="F:DNA strand exchange activity"/>
    <property type="evidence" value="ECO:0007669"/>
    <property type="project" value="InterPro"/>
</dbReference>
<dbReference type="OrthoDB" id="9815006at2"/>
<proteinExistence type="predicted"/>
<name>A0A1H4G8E2_9BACT</name>
<protein>
    <submittedName>
        <fullName evidence="2">Resolvase, N terminal domain</fullName>
    </submittedName>
</protein>
<dbReference type="EMBL" id="FNRL01000034">
    <property type="protein sequence ID" value="SEB05824.1"/>
    <property type="molecule type" value="Genomic_DNA"/>
</dbReference>
<dbReference type="GO" id="GO:0003677">
    <property type="term" value="F:DNA binding"/>
    <property type="evidence" value="ECO:0007669"/>
    <property type="project" value="InterPro"/>
</dbReference>
<reference evidence="3" key="1">
    <citation type="submission" date="2016-10" db="EMBL/GenBank/DDBJ databases">
        <authorList>
            <person name="Varghese N."/>
            <person name="Submissions S."/>
        </authorList>
    </citation>
    <scope>NUCLEOTIDE SEQUENCE [LARGE SCALE GENOMIC DNA]</scope>
    <source>
        <strain evidence="3">DSM 23920</strain>
    </source>
</reference>
<accession>A0A1H4G8E2</accession>
<dbReference type="RefSeq" id="WP_089765316.1">
    <property type="nucleotide sequence ID" value="NZ_BKAT01000056.1"/>
</dbReference>
<dbReference type="SMART" id="SM00857">
    <property type="entry name" value="Resolvase"/>
    <property type="match status" value="1"/>
</dbReference>
<gene>
    <name evidence="2" type="ORF">SAMN05660909_05037</name>
</gene>
<dbReference type="SUPFAM" id="SSF53041">
    <property type="entry name" value="Resolvase-like"/>
    <property type="match status" value="1"/>
</dbReference>
<keyword evidence="3" id="KW-1185">Reference proteome</keyword>
<evidence type="ECO:0000313" key="3">
    <source>
        <dbReference type="Proteomes" id="UP000199656"/>
    </source>
</evidence>
<evidence type="ECO:0000259" key="1">
    <source>
        <dbReference type="SMART" id="SM00857"/>
    </source>
</evidence>
<dbReference type="Proteomes" id="UP000199656">
    <property type="component" value="Unassembled WGS sequence"/>
</dbReference>
<organism evidence="2 3">
    <name type="scientific">Chitinophaga terrae</name>
    <name type="common">ex Kim and Jung 2007</name>
    <dbReference type="NCBI Taxonomy" id="408074"/>
    <lineage>
        <taxon>Bacteria</taxon>
        <taxon>Pseudomonadati</taxon>
        <taxon>Bacteroidota</taxon>
        <taxon>Chitinophagia</taxon>
        <taxon>Chitinophagales</taxon>
        <taxon>Chitinophagaceae</taxon>
        <taxon>Chitinophaga</taxon>
    </lineage>
</organism>
<dbReference type="InterPro" id="IPR006119">
    <property type="entry name" value="Resolv_N"/>
</dbReference>
<dbReference type="Gene3D" id="3.40.50.1390">
    <property type="entry name" value="Resolvase, N-terminal catalytic domain"/>
    <property type="match status" value="1"/>
</dbReference>
<sequence>MKKADLYLRVAAREISAQQFSIAQQEKVLSQYCATHQLEIREKIFDYGSARNFERSGWSEYYKRLHSTAAKPDLILFTSWDRFSRNFVELQNVRANLNRMGITVMPIDALESFADAWKIYDPQNDNYARTVIANQFFLKVTICK</sequence>
<feature type="domain" description="Resolvase/invertase-type recombinase catalytic" evidence="1">
    <location>
        <begin position="4"/>
        <end position="117"/>
    </location>
</feature>
<dbReference type="AlphaFoldDB" id="A0A1H4G8E2"/>
<dbReference type="Pfam" id="PF00239">
    <property type="entry name" value="Resolvase"/>
    <property type="match status" value="1"/>
</dbReference>
<evidence type="ECO:0000313" key="2">
    <source>
        <dbReference type="EMBL" id="SEB05824.1"/>
    </source>
</evidence>